<protein>
    <submittedName>
        <fullName evidence="2">DUF1540 domain-containing protein</fullName>
    </submittedName>
</protein>
<dbReference type="AlphaFoldDB" id="A0A1I7TRX0"/>
<reference evidence="2" key="1">
    <citation type="submission" date="2016-11" db="UniProtKB">
        <authorList>
            <consortium name="WormBaseParasite"/>
        </authorList>
    </citation>
    <scope>IDENTIFICATION</scope>
</reference>
<sequence>MFQVITDCCHFNCADNTCHRSNSKIIQQKNNAKKENQLISRENEKCVQYDYVYFEWINTGIPNPFPDVIDGREYCTAVSCEDVFGPEESVDCSLVF</sequence>
<evidence type="ECO:0000313" key="1">
    <source>
        <dbReference type="Proteomes" id="UP000095282"/>
    </source>
</evidence>
<dbReference type="Proteomes" id="UP000095282">
    <property type="component" value="Unplaced"/>
</dbReference>
<dbReference type="WBParaSite" id="Csp11.Scaffold629.g11159.t1">
    <property type="protein sequence ID" value="Csp11.Scaffold629.g11159.t1"/>
    <property type="gene ID" value="Csp11.Scaffold629.g11159"/>
</dbReference>
<keyword evidence="1" id="KW-1185">Reference proteome</keyword>
<proteinExistence type="predicted"/>
<name>A0A1I7TRX0_9PELO</name>
<evidence type="ECO:0000313" key="2">
    <source>
        <dbReference type="WBParaSite" id="Csp11.Scaffold629.g11159.t1"/>
    </source>
</evidence>
<dbReference type="eggNOG" id="ENOG502TKB9">
    <property type="taxonomic scope" value="Eukaryota"/>
</dbReference>
<accession>A0A1I7TRX0</accession>
<organism evidence="1 2">
    <name type="scientific">Caenorhabditis tropicalis</name>
    <dbReference type="NCBI Taxonomy" id="1561998"/>
    <lineage>
        <taxon>Eukaryota</taxon>
        <taxon>Metazoa</taxon>
        <taxon>Ecdysozoa</taxon>
        <taxon>Nematoda</taxon>
        <taxon>Chromadorea</taxon>
        <taxon>Rhabditida</taxon>
        <taxon>Rhabditina</taxon>
        <taxon>Rhabditomorpha</taxon>
        <taxon>Rhabditoidea</taxon>
        <taxon>Rhabditidae</taxon>
        <taxon>Peloderinae</taxon>
        <taxon>Caenorhabditis</taxon>
    </lineage>
</organism>